<organism evidence="1">
    <name type="scientific">marine metagenome</name>
    <dbReference type="NCBI Taxonomy" id="408172"/>
    <lineage>
        <taxon>unclassified sequences</taxon>
        <taxon>metagenomes</taxon>
        <taxon>ecological metagenomes</taxon>
    </lineage>
</organism>
<accession>A0A381RKZ2</accession>
<feature type="non-terminal residue" evidence="1">
    <location>
        <position position="276"/>
    </location>
</feature>
<gene>
    <name evidence="1" type="ORF">METZ01_LOCUS44473</name>
</gene>
<protein>
    <recommendedName>
        <fullName evidence="2">DNA photolyase</fullName>
    </recommendedName>
</protein>
<dbReference type="EMBL" id="UINC01001989">
    <property type="protein sequence ID" value="SUZ91619.1"/>
    <property type="molecule type" value="Genomic_DNA"/>
</dbReference>
<dbReference type="Gene3D" id="3.80.30.30">
    <property type="match status" value="1"/>
</dbReference>
<dbReference type="GO" id="GO:0042601">
    <property type="term" value="C:endospore-forming forespore"/>
    <property type="evidence" value="ECO:0007669"/>
    <property type="project" value="TreeGrafter"/>
</dbReference>
<dbReference type="AlphaFoldDB" id="A0A381RKZ2"/>
<dbReference type="GO" id="GO:1904047">
    <property type="term" value="F:S-adenosyl-L-methionine binding"/>
    <property type="evidence" value="ECO:0007669"/>
    <property type="project" value="TreeGrafter"/>
</dbReference>
<dbReference type="InterPro" id="IPR049539">
    <property type="entry name" value="SPL"/>
</dbReference>
<dbReference type="PANTHER" id="PTHR37822:SF2">
    <property type="entry name" value="SPORE PHOTOPRODUCT LYASE"/>
    <property type="match status" value="1"/>
</dbReference>
<name>A0A381RKZ2_9ZZZZ</name>
<evidence type="ECO:0000313" key="1">
    <source>
        <dbReference type="EMBL" id="SUZ91619.1"/>
    </source>
</evidence>
<dbReference type="GO" id="GO:0003913">
    <property type="term" value="F:DNA photolyase activity"/>
    <property type="evidence" value="ECO:0007669"/>
    <property type="project" value="TreeGrafter"/>
</dbReference>
<reference evidence="1" key="1">
    <citation type="submission" date="2018-05" db="EMBL/GenBank/DDBJ databases">
        <authorList>
            <person name="Lanie J.A."/>
            <person name="Ng W.-L."/>
            <person name="Kazmierczak K.M."/>
            <person name="Andrzejewski T.M."/>
            <person name="Davidsen T.M."/>
            <person name="Wayne K.J."/>
            <person name="Tettelin H."/>
            <person name="Glass J.I."/>
            <person name="Rusch D."/>
            <person name="Podicherti R."/>
            <person name="Tsui H.-C.T."/>
            <person name="Winkler M.E."/>
        </authorList>
    </citation>
    <scope>NUCLEOTIDE SEQUENCE</scope>
</reference>
<sequence>MKLSDTKKGYSFKLAAFSGEALFQSLDKDLQDFIFQFGSAYKLTYQELRQVSEIAIDLKMWGDISVVDRLNLITSRYPAGNGNSKKHILKELQDYWHTLKTKPSDYSSNAPKVKSVVRKVTDNTDDHEIFGPCPVASEKTVCCNLITIDAVQGCSLGCSYCSIQTFYTDGAVAVESNLEDKLDQIELDPMKNYHIGSGQSSDSLAMGNRGGVLDAQLGFARKNPNIILEFKTKSKEVDYFLTSELSPNIFISWSLNPQVIIDHEEHFTASLKQRIG</sequence>
<dbReference type="PANTHER" id="PTHR37822">
    <property type="entry name" value="SPORE PHOTOPRODUCT LYASE-RELATED"/>
    <property type="match status" value="1"/>
</dbReference>
<proteinExistence type="predicted"/>
<dbReference type="GO" id="GO:0051539">
    <property type="term" value="F:4 iron, 4 sulfur cluster binding"/>
    <property type="evidence" value="ECO:0007669"/>
    <property type="project" value="TreeGrafter"/>
</dbReference>
<evidence type="ECO:0008006" key="2">
    <source>
        <dbReference type="Google" id="ProtNLM"/>
    </source>
</evidence>